<dbReference type="GO" id="GO:0005737">
    <property type="term" value="C:cytoplasm"/>
    <property type="evidence" value="ECO:0007669"/>
    <property type="project" value="UniProtKB-SubCell"/>
</dbReference>
<keyword evidence="7 16" id="KW-0963">Cytoplasm</keyword>
<name>A0A2S7SQL7_9BACT</name>
<dbReference type="PANTHER" id="PTHR34265:SF1">
    <property type="entry name" value="TYPE III PANTOTHENATE KINASE"/>
    <property type="match status" value="1"/>
</dbReference>
<dbReference type="SUPFAM" id="SSF53067">
    <property type="entry name" value="Actin-like ATPase domain"/>
    <property type="match status" value="2"/>
</dbReference>
<evidence type="ECO:0000256" key="13">
    <source>
        <dbReference type="ARBA" id="ARBA00022993"/>
    </source>
</evidence>
<evidence type="ECO:0000256" key="6">
    <source>
        <dbReference type="ARBA" id="ARBA00012102"/>
    </source>
</evidence>
<organism evidence="17 18">
    <name type="scientific">Flavipsychrobacter stenotrophus</name>
    <dbReference type="NCBI Taxonomy" id="2077091"/>
    <lineage>
        <taxon>Bacteria</taxon>
        <taxon>Pseudomonadati</taxon>
        <taxon>Bacteroidota</taxon>
        <taxon>Chitinophagia</taxon>
        <taxon>Chitinophagales</taxon>
        <taxon>Chitinophagaceae</taxon>
        <taxon>Flavipsychrobacter</taxon>
    </lineage>
</organism>
<dbReference type="GO" id="GO:0015937">
    <property type="term" value="P:coenzyme A biosynthetic process"/>
    <property type="evidence" value="ECO:0007669"/>
    <property type="project" value="UniProtKB-UniRule"/>
</dbReference>
<dbReference type="RefSeq" id="WP_105041104.1">
    <property type="nucleotide sequence ID" value="NZ_PPSL01000007.1"/>
</dbReference>
<evidence type="ECO:0000256" key="10">
    <source>
        <dbReference type="ARBA" id="ARBA00022777"/>
    </source>
</evidence>
<keyword evidence="8 16" id="KW-0808">Transferase</keyword>
<evidence type="ECO:0000313" key="18">
    <source>
        <dbReference type="Proteomes" id="UP000239872"/>
    </source>
</evidence>
<comment type="subunit">
    <text evidence="5 16">Homodimer.</text>
</comment>
<evidence type="ECO:0000256" key="7">
    <source>
        <dbReference type="ARBA" id="ARBA00022490"/>
    </source>
</evidence>
<dbReference type="EMBL" id="PPSL01000007">
    <property type="protein sequence ID" value="PQJ09199.1"/>
    <property type="molecule type" value="Genomic_DNA"/>
</dbReference>
<feature type="active site" description="Proton acceptor" evidence="16">
    <location>
        <position position="98"/>
    </location>
</feature>
<dbReference type="OrthoDB" id="9804707at2"/>
<comment type="subcellular location">
    <subcellularLocation>
        <location evidence="3 16">Cytoplasm</location>
    </subcellularLocation>
</comment>
<dbReference type="InterPro" id="IPR004619">
    <property type="entry name" value="Type_III_PanK"/>
</dbReference>
<feature type="binding site" evidence="16">
    <location>
        <begin position="96"/>
        <end position="99"/>
    </location>
    <ligand>
        <name>substrate</name>
    </ligand>
</feature>
<evidence type="ECO:0000256" key="11">
    <source>
        <dbReference type="ARBA" id="ARBA00022840"/>
    </source>
</evidence>
<dbReference type="InterPro" id="IPR043129">
    <property type="entry name" value="ATPase_NBD"/>
</dbReference>
<comment type="function">
    <text evidence="16">Catalyzes the phosphorylation of pantothenate (Pan), the first step in CoA biosynthesis.</text>
</comment>
<dbReference type="GO" id="GO:0005524">
    <property type="term" value="F:ATP binding"/>
    <property type="evidence" value="ECO:0007669"/>
    <property type="project" value="UniProtKB-UniRule"/>
</dbReference>
<evidence type="ECO:0000313" key="17">
    <source>
        <dbReference type="EMBL" id="PQJ09199.1"/>
    </source>
</evidence>
<dbReference type="HAMAP" id="MF_01274">
    <property type="entry name" value="Pantothen_kinase_3"/>
    <property type="match status" value="1"/>
</dbReference>
<evidence type="ECO:0000256" key="15">
    <source>
        <dbReference type="ARBA" id="ARBA00040883"/>
    </source>
</evidence>
<evidence type="ECO:0000256" key="8">
    <source>
        <dbReference type="ARBA" id="ARBA00022679"/>
    </source>
</evidence>
<keyword evidence="18" id="KW-1185">Reference proteome</keyword>
<reference evidence="17 18" key="1">
    <citation type="submission" date="2018-01" db="EMBL/GenBank/DDBJ databases">
        <title>A novel member of the phylum Bacteroidetes isolated from glacier ice.</title>
        <authorList>
            <person name="Liu Q."/>
            <person name="Xin Y.-H."/>
        </authorList>
    </citation>
    <scope>NUCLEOTIDE SEQUENCE [LARGE SCALE GENOMIC DNA]</scope>
    <source>
        <strain evidence="17 18">RB1R16</strain>
    </source>
</reference>
<dbReference type="NCBIfam" id="TIGR00671">
    <property type="entry name" value="baf"/>
    <property type="match status" value="1"/>
</dbReference>
<evidence type="ECO:0000256" key="2">
    <source>
        <dbReference type="ARBA" id="ARBA00001958"/>
    </source>
</evidence>
<keyword evidence="13 16" id="KW-0173">Coenzyme A biosynthesis</keyword>
<comment type="cofactor">
    <cofactor evidence="2">
        <name>K(+)</name>
        <dbReference type="ChEBI" id="CHEBI:29103"/>
    </cofactor>
</comment>
<feature type="binding site" evidence="16">
    <location>
        <begin position="8"/>
        <end position="15"/>
    </location>
    <ligand>
        <name>ATP</name>
        <dbReference type="ChEBI" id="CHEBI:30616"/>
    </ligand>
</feature>
<dbReference type="Gene3D" id="3.30.420.40">
    <property type="match status" value="2"/>
</dbReference>
<evidence type="ECO:0000256" key="9">
    <source>
        <dbReference type="ARBA" id="ARBA00022741"/>
    </source>
</evidence>
<dbReference type="AlphaFoldDB" id="A0A2S7SQL7"/>
<keyword evidence="9 16" id="KW-0547">Nucleotide-binding</keyword>
<feature type="binding site" evidence="16">
    <location>
        <position position="174"/>
    </location>
    <ligand>
        <name>substrate</name>
    </ligand>
</feature>
<feature type="binding site" evidence="16">
    <location>
        <position position="122"/>
    </location>
    <ligand>
        <name>ATP</name>
        <dbReference type="ChEBI" id="CHEBI:30616"/>
    </ligand>
</feature>
<evidence type="ECO:0000256" key="12">
    <source>
        <dbReference type="ARBA" id="ARBA00022958"/>
    </source>
</evidence>
<dbReference type="EC" id="2.7.1.33" evidence="6 16"/>
<comment type="similarity">
    <text evidence="14 16">Belongs to the type III pantothenate kinase family.</text>
</comment>
<evidence type="ECO:0000256" key="14">
    <source>
        <dbReference type="ARBA" id="ARBA00038036"/>
    </source>
</evidence>
<evidence type="ECO:0000256" key="3">
    <source>
        <dbReference type="ARBA" id="ARBA00004496"/>
    </source>
</evidence>
<comment type="caution">
    <text evidence="17">The sequence shown here is derived from an EMBL/GenBank/DDBJ whole genome shotgun (WGS) entry which is preliminary data.</text>
</comment>
<keyword evidence="10 16" id="KW-0418">Kinase</keyword>
<evidence type="ECO:0000256" key="5">
    <source>
        <dbReference type="ARBA" id="ARBA00011738"/>
    </source>
</evidence>
<comment type="catalytic activity">
    <reaction evidence="1 16">
        <text>(R)-pantothenate + ATP = (R)-4'-phosphopantothenate + ADP + H(+)</text>
        <dbReference type="Rhea" id="RHEA:16373"/>
        <dbReference type="ChEBI" id="CHEBI:10986"/>
        <dbReference type="ChEBI" id="CHEBI:15378"/>
        <dbReference type="ChEBI" id="CHEBI:29032"/>
        <dbReference type="ChEBI" id="CHEBI:30616"/>
        <dbReference type="ChEBI" id="CHEBI:456216"/>
        <dbReference type="EC" id="2.7.1.33"/>
    </reaction>
</comment>
<gene>
    <name evidence="16" type="primary">coaX</name>
    <name evidence="17" type="ORF">CJD36_020655</name>
</gene>
<protein>
    <recommendedName>
        <fullName evidence="15 16">Type III pantothenate kinase</fullName>
        <ecNumber evidence="6 16">2.7.1.33</ecNumber>
    </recommendedName>
    <alternativeName>
        <fullName evidence="16">PanK-III</fullName>
    </alternativeName>
    <alternativeName>
        <fullName evidence="16">Pantothenic acid kinase</fullName>
    </alternativeName>
</protein>
<keyword evidence="11 16" id="KW-0067">ATP-binding</keyword>
<dbReference type="GO" id="GO:0004594">
    <property type="term" value="F:pantothenate kinase activity"/>
    <property type="evidence" value="ECO:0007669"/>
    <property type="project" value="UniProtKB-UniRule"/>
</dbReference>
<dbReference type="Proteomes" id="UP000239872">
    <property type="component" value="Unassembled WGS sequence"/>
</dbReference>
<feature type="binding site" evidence="16">
    <location>
        <position position="89"/>
    </location>
    <ligand>
        <name>substrate</name>
    </ligand>
</feature>
<dbReference type="PANTHER" id="PTHR34265">
    <property type="entry name" value="TYPE III PANTOTHENATE KINASE"/>
    <property type="match status" value="1"/>
</dbReference>
<evidence type="ECO:0000256" key="1">
    <source>
        <dbReference type="ARBA" id="ARBA00001206"/>
    </source>
</evidence>
<evidence type="ECO:0000256" key="4">
    <source>
        <dbReference type="ARBA" id="ARBA00005225"/>
    </source>
</evidence>
<comment type="pathway">
    <text evidence="4 16">Cofactor biosynthesis; coenzyme A biosynthesis; CoA from (R)-pantothenate: step 1/5.</text>
</comment>
<dbReference type="CDD" id="cd24015">
    <property type="entry name" value="ASKHA_NBD_PanK-III"/>
    <property type="match status" value="1"/>
</dbReference>
<dbReference type="Pfam" id="PF03309">
    <property type="entry name" value="Pan_kinase"/>
    <property type="match status" value="1"/>
</dbReference>
<dbReference type="UniPathway" id="UPA00241">
    <property type="reaction ID" value="UER00352"/>
</dbReference>
<comment type="cofactor">
    <cofactor evidence="16">
        <name>NH4(+)</name>
        <dbReference type="ChEBI" id="CHEBI:28938"/>
    </cofactor>
    <cofactor evidence="16">
        <name>K(+)</name>
        <dbReference type="ChEBI" id="CHEBI:29103"/>
    </cofactor>
    <text evidence="16">A monovalent cation. Ammonium or potassium.</text>
</comment>
<evidence type="ECO:0000256" key="16">
    <source>
        <dbReference type="HAMAP-Rule" id="MF_01274"/>
    </source>
</evidence>
<sequence length="243" mass="26426">MSVNLCIDWGNTNIKAAIFENNSISKTFVLTHAKAIEEISSIIDTHKPERAIVSSVTGESAEFEQVLASKIKSFIKLDGFTRTPINNAYGTPETLGPDRLAMVVGANAAFPDKSNLVICLGTCITYNMVLKTRTFRGGSISPGMQMRLHAMHQFTNKLPEVSIDGDVVLMGYDTESGIRSGAIYGVACEIDGMIAAYEKTITDFNVILTGGDAPFFVDKFKSQIFADPDILLKGLNVILNYNV</sequence>
<accession>A0A2S7SQL7</accession>
<comment type="caution">
    <text evidence="16">Lacks conserved residue(s) required for the propagation of feature annotation.</text>
</comment>
<keyword evidence="12 16" id="KW-0630">Potassium</keyword>
<proteinExistence type="inferred from homology"/>